<dbReference type="GO" id="GO:0008270">
    <property type="term" value="F:zinc ion binding"/>
    <property type="evidence" value="ECO:0007669"/>
    <property type="project" value="InterPro"/>
</dbReference>
<dbReference type="PROSITE" id="PS50073">
    <property type="entry name" value="COPPER_FIST_2"/>
    <property type="match status" value="1"/>
</dbReference>
<organism evidence="8 9">
    <name type="scientific">Sparassis crispa</name>
    <dbReference type="NCBI Taxonomy" id="139825"/>
    <lineage>
        <taxon>Eukaryota</taxon>
        <taxon>Fungi</taxon>
        <taxon>Dikarya</taxon>
        <taxon>Basidiomycota</taxon>
        <taxon>Agaricomycotina</taxon>
        <taxon>Agaricomycetes</taxon>
        <taxon>Polyporales</taxon>
        <taxon>Sparassidaceae</taxon>
        <taxon>Sparassis</taxon>
    </lineage>
</organism>
<accession>A0A401H0H0</accession>
<evidence type="ECO:0000259" key="7">
    <source>
        <dbReference type="PROSITE" id="PS50073"/>
    </source>
</evidence>
<sequence length="574" mass="62386">MASEMRPGPSSSSSRAPRGSACLSCRRRKLRCDGLRPKCTPCIRGNREEDCEYTDGSARSAIQLLEDEIARLEARIYELEHPDSVTAPIILHDPRAVVESQPQSSAANSEQFGGLVSHSSTVQTVVAEPTLQMIQALVGNFKPYASQIGFFLHELRFLEALYEADPGTKTAILPPALLNVIYLWGVRLSTNNSLAGYESVFLSRASQGTSAALASVPTYRLMHVIQAEVLLATYFFATGRLLEGRYHCSAAVALALSGRLNQIRGVVDHMSHVHTAHGIDIQLPPPTDAVEEGERVNAFWTVYLLDKSWTVPLGSPSHINGGADLNIPWPLEMENYEEGGFAPNILGVRTIESFLNNTPSSSGSGTSSLALHAKAAALYERATRLSSHWSPTMANAEEFFANVALLDSVIDHFTASLRPIEAATSPHVARDLLVTHSLARAATIQLYARLSEAATGPRGTKKLIAAKASAALLNNINLNHSVYINPILAMIWTTVCRVLIEELSRLRPGWTSSLLLVGNESASADPLQNMLAAQAQLNDALENIFRAMSVFSRTSPVMASQLTKIRQKLEEATR</sequence>
<dbReference type="GO" id="GO:0006351">
    <property type="term" value="P:DNA-templated transcription"/>
    <property type="evidence" value="ECO:0007669"/>
    <property type="project" value="InterPro"/>
</dbReference>
<dbReference type="OrthoDB" id="2309723at2759"/>
<evidence type="ECO:0000313" key="8">
    <source>
        <dbReference type="EMBL" id="GBE87925.1"/>
    </source>
</evidence>
<dbReference type="InterPro" id="IPR050815">
    <property type="entry name" value="TF_fung"/>
</dbReference>
<dbReference type="PANTHER" id="PTHR47338:SF29">
    <property type="entry name" value="ZN(2)-C6 FUNGAL-TYPE DOMAIN-CONTAINING PROTEIN"/>
    <property type="match status" value="1"/>
</dbReference>
<dbReference type="GO" id="GO:0005634">
    <property type="term" value="C:nucleus"/>
    <property type="evidence" value="ECO:0007669"/>
    <property type="project" value="UniProtKB-SubCell"/>
</dbReference>
<name>A0A401H0H0_9APHY</name>
<dbReference type="Proteomes" id="UP000287166">
    <property type="component" value="Unassembled WGS sequence"/>
</dbReference>
<keyword evidence="2" id="KW-0479">Metal-binding</keyword>
<dbReference type="PROSITE" id="PS00463">
    <property type="entry name" value="ZN2_CY6_FUNGAL_1"/>
    <property type="match status" value="1"/>
</dbReference>
<evidence type="ECO:0000259" key="6">
    <source>
        <dbReference type="PROSITE" id="PS50048"/>
    </source>
</evidence>
<proteinExistence type="predicted"/>
<dbReference type="InterPro" id="IPR007219">
    <property type="entry name" value="XnlR_reg_dom"/>
</dbReference>
<evidence type="ECO:0000256" key="1">
    <source>
        <dbReference type="ARBA" id="ARBA00004123"/>
    </source>
</evidence>
<dbReference type="SUPFAM" id="SSF57701">
    <property type="entry name" value="Zn2/Cys6 DNA-binding domain"/>
    <property type="match status" value="1"/>
</dbReference>
<gene>
    <name evidence="8" type="ORF">SCP_1201510</name>
</gene>
<dbReference type="GO" id="GO:0005507">
    <property type="term" value="F:copper ion binding"/>
    <property type="evidence" value="ECO:0007669"/>
    <property type="project" value="InterPro"/>
</dbReference>
<dbReference type="GeneID" id="38784842"/>
<evidence type="ECO:0000256" key="2">
    <source>
        <dbReference type="ARBA" id="ARBA00022723"/>
    </source>
</evidence>
<comment type="subcellular location">
    <subcellularLocation>
        <location evidence="1">Nucleus</location>
    </subcellularLocation>
</comment>
<keyword evidence="3" id="KW-0805">Transcription regulation</keyword>
<evidence type="ECO:0000313" key="9">
    <source>
        <dbReference type="Proteomes" id="UP000287166"/>
    </source>
</evidence>
<dbReference type="GO" id="GO:0003677">
    <property type="term" value="F:DNA binding"/>
    <property type="evidence" value="ECO:0007669"/>
    <property type="project" value="InterPro"/>
</dbReference>
<dbReference type="GO" id="GO:0000981">
    <property type="term" value="F:DNA-binding transcription factor activity, RNA polymerase II-specific"/>
    <property type="evidence" value="ECO:0007669"/>
    <property type="project" value="InterPro"/>
</dbReference>
<reference evidence="8 9" key="1">
    <citation type="journal article" date="2018" name="Sci. Rep.">
        <title>Genome sequence of the cauliflower mushroom Sparassis crispa (Hanabiratake) and its association with beneficial usage.</title>
        <authorList>
            <person name="Kiyama R."/>
            <person name="Furutani Y."/>
            <person name="Kawaguchi K."/>
            <person name="Nakanishi T."/>
        </authorList>
    </citation>
    <scope>NUCLEOTIDE SEQUENCE [LARGE SCALE GENOMIC DNA]</scope>
</reference>
<dbReference type="InterPro" id="IPR001138">
    <property type="entry name" value="Zn2Cys6_DnaBD"/>
</dbReference>
<feature type="domain" description="Copper-fist" evidence="7">
    <location>
        <begin position="33"/>
        <end position="55"/>
    </location>
</feature>
<dbReference type="EMBL" id="BFAD01000012">
    <property type="protein sequence ID" value="GBE87925.1"/>
    <property type="molecule type" value="Genomic_DNA"/>
</dbReference>
<evidence type="ECO:0000256" key="5">
    <source>
        <dbReference type="ARBA" id="ARBA00023242"/>
    </source>
</evidence>
<evidence type="ECO:0008006" key="10">
    <source>
        <dbReference type="Google" id="ProtNLM"/>
    </source>
</evidence>
<dbReference type="SMART" id="SM00066">
    <property type="entry name" value="GAL4"/>
    <property type="match status" value="1"/>
</dbReference>
<dbReference type="STRING" id="139825.A0A401H0H0"/>
<dbReference type="Gene3D" id="4.10.240.10">
    <property type="entry name" value="Zn(2)-C6 fungal-type DNA-binding domain"/>
    <property type="match status" value="1"/>
</dbReference>
<evidence type="ECO:0000256" key="4">
    <source>
        <dbReference type="ARBA" id="ARBA00023163"/>
    </source>
</evidence>
<keyword evidence="4" id="KW-0804">Transcription</keyword>
<comment type="caution">
    <text evidence="8">The sequence shown here is derived from an EMBL/GenBank/DDBJ whole genome shotgun (WGS) entry which is preliminary data.</text>
</comment>
<keyword evidence="5" id="KW-0539">Nucleus</keyword>
<evidence type="ECO:0000256" key="3">
    <source>
        <dbReference type="ARBA" id="ARBA00023015"/>
    </source>
</evidence>
<dbReference type="CDD" id="cd12148">
    <property type="entry name" value="fungal_TF_MHR"/>
    <property type="match status" value="1"/>
</dbReference>
<dbReference type="InParanoid" id="A0A401H0H0"/>
<dbReference type="Pfam" id="PF00172">
    <property type="entry name" value="Zn_clus"/>
    <property type="match status" value="1"/>
</dbReference>
<dbReference type="InterPro" id="IPR036864">
    <property type="entry name" value="Zn2-C6_fun-type_DNA-bd_sf"/>
</dbReference>
<dbReference type="PROSITE" id="PS50048">
    <property type="entry name" value="ZN2_CY6_FUNGAL_2"/>
    <property type="match status" value="1"/>
</dbReference>
<dbReference type="CDD" id="cd00067">
    <property type="entry name" value="GAL4"/>
    <property type="match status" value="1"/>
</dbReference>
<dbReference type="InterPro" id="IPR001083">
    <property type="entry name" value="Cu_fist_DNA-bd_dom"/>
</dbReference>
<protein>
    <recommendedName>
        <fullName evidence="10">Zn(2)-C6 fungal-type domain-containing protein</fullName>
    </recommendedName>
</protein>
<dbReference type="RefSeq" id="XP_027618838.1">
    <property type="nucleotide sequence ID" value="XM_027763037.1"/>
</dbReference>
<keyword evidence="9" id="KW-1185">Reference proteome</keyword>
<dbReference type="AlphaFoldDB" id="A0A401H0H0"/>
<dbReference type="PANTHER" id="PTHR47338">
    <property type="entry name" value="ZN(II)2CYS6 TRANSCRIPTION FACTOR (EUROFUNG)-RELATED"/>
    <property type="match status" value="1"/>
</dbReference>
<dbReference type="Pfam" id="PF04082">
    <property type="entry name" value="Fungal_trans"/>
    <property type="match status" value="1"/>
</dbReference>
<feature type="domain" description="Zn(2)-C6 fungal-type" evidence="6">
    <location>
        <begin position="21"/>
        <end position="53"/>
    </location>
</feature>